<protein>
    <submittedName>
        <fullName evidence="2">Alpha-D-ribose 1-methylphosphonate 5-triphosphate diphosphatase</fullName>
    </submittedName>
</protein>
<reference evidence="3" key="1">
    <citation type="submission" date="2016-11" db="EMBL/GenBank/DDBJ databases">
        <authorList>
            <person name="Varghese N."/>
            <person name="Submissions S."/>
        </authorList>
    </citation>
    <scope>NUCLEOTIDE SEQUENCE [LARGE SCALE GENOMIC DNA]</scope>
    <source>
        <strain evidence="3">CGMCC 1.10835</strain>
    </source>
</reference>
<dbReference type="InterPro" id="IPR013108">
    <property type="entry name" value="Amidohydro_3"/>
</dbReference>
<sequence length="400" mass="43258">MNVADHEKSHSKVAGALSAADSFVLTNARIVTKHEVFDGSMVVRDGQIAEITRGRSSLTGAIDCSGAILMPGMVELHTDNLEKHISPRPGVIWPGIPAVITHDAQIVASGITTVFDAISVGDIIAGSTRLKALETMVNALEAGRQDGMLRADHFLHLRCEVSHAGALDMFQALIDQPMLQLVSVMDHSPGQRQFVNLDKYREYYMGKHGISSQEIEAFIRSRKEDSQRYSDKNRRAIVEICHQRGIALASHDDATVAHVEESVGFEMTIAEFPTTLEAAKASHEKGLKVMMGAPNVVRGGSHSGNIAAATLAQEGVLDILSSDYYPASMLDAAFRLARMADNGYDLPKAIATVSSMPARCAGLNDRGVIETGKRADLVLVSECGEQPLIESVWRAGKRVY</sequence>
<dbReference type="CDD" id="cd01306">
    <property type="entry name" value="PhnM"/>
    <property type="match status" value="1"/>
</dbReference>
<organism evidence="2 3">
    <name type="scientific">Marinobacter antarcticus</name>
    <dbReference type="NCBI Taxonomy" id="564117"/>
    <lineage>
        <taxon>Bacteria</taxon>
        <taxon>Pseudomonadati</taxon>
        <taxon>Pseudomonadota</taxon>
        <taxon>Gammaproteobacteria</taxon>
        <taxon>Pseudomonadales</taxon>
        <taxon>Marinobacteraceae</taxon>
        <taxon>Marinobacter</taxon>
    </lineage>
</organism>
<dbReference type="Gene3D" id="2.30.40.10">
    <property type="entry name" value="Urease, subunit C, domain 1"/>
    <property type="match status" value="1"/>
</dbReference>
<dbReference type="NCBIfam" id="NF011990">
    <property type="entry name" value="PRK15446.2-6"/>
    <property type="match status" value="1"/>
</dbReference>
<feature type="domain" description="Amidohydrolase 3" evidence="1">
    <location>
        <begin position="165"/>
        <end position="400"/>
    </location>
</feature>
<dbReference type="STRING" id="564117.SAMN05216369_2742"/>
<evidence type="ECO:0000259" key="1">
    <source>
        <dbReference type="Pfam" id="PF07969"/>
    </source>
</evidence>
<dbReference type="NCBIfam" id="NF011981">
    <property type="entry name" value="PRK15446.1-2"/>
    <property type="match status" value="1"/>
</dbReference>
<dbReference type="Gene3D" id="3.20.20.140">
    <property type="entry name" value="Metal-dependent hydrolases"/>
    <property type="match status" value="2"/>
</dbReference>
<keyword evidence="3" id="KW-1185">Reference proteome</keyword>
<dbReference type="SUPFAM" id="SSF51556">
    <property type="entry name" value="Metallo-dependent hydrolases"/>
    <property type="match status" value="1"/>
</dbReference>
<evidence type="ECO:0000313" key="3">
    <source>
        <dbReference type="Proteomes" id="UP000184497"/>
    </source>
</evidence>
<dbReference type="GO" id="GO:0019700">
    <property type="term" value="P:organic phosphonate catabolic process"/>
    <property type="evidence" value="ECO:0007669"/>
    <property type="project" value="InterPro"/>
</dbReference>
<dbReference type="AlphaFoldDB" id="A0A1M6UCA2"/>
<dbReference type="SUPFAM" id="SSF51338">
    <property type="entry name" value="Composite domain of metallo-dependent hydrolases"/>
    <property type="match status" value="1"/>
</dbReference>
<dbReference type="InterPro" id="IPR051781">
    <property type="entry name" value="Metallo-dep_Hydrolase"/>
</dbReference>
<dbReference type="GO" id="GO:0016810">
    <property type="term" value="F:hydrolase activity, acting on carbon-nitrogen (but not peptide) bonds"/>
    <property type="evidence" value="ECO:0007669"/>
    <property type="project" value="InterPro"/>
</dbReference>
<gene>
    <name evidence="2" type="ORF">SAMN05216369_2742</name>
</gene>
<dbReference type="InterPro" id="IPR011059">
    <property type="entry name" value="Metal-dep_hydrolase_composite"/>
</dbReference>
<evidence type="ECO:0000313" key="2">
    <source>
        <dbReference type="EMBL" id="SHK66875.1"/>
    </source>
</evidence>
<dbReference type="NCBIfam" id="NF011987">
    <property type="entry name" value="PRK15446.2-3"/>
    <property type="match status" value="1"/>
</dbReference>
<name>A0A1M6UCA2_9GAMM</name>
<dbReference type="OrthoDB" id="9785413at2"/>
<dbReference type="PANTHER" id="PTHR43135">
    <property type="entry name" value="ALPHA-D-RIBOSE 1-METHYLPHOSPHONATE 5-TRIPHOSPHATE DIPHOSPHATASE"/>
    <property type="match status" value="1"/>
</dbReference>
<dbReference type="InterPro" id="IPR012696">
    <property type="entry name" value="PhnM"/>
</dbReference>
<dbReference type="Pfam" id="PF07969">
    <property type="entry name" value="Amidohydro_3"/>
    <property type="match status" value="1"/>
</dbReference>
<dbReference type="InterPro" id="IPR032466">
    <property type="entry name" value="Metal_Hydrolase"/>
</dbReference>
<accession>A0A1M6UCA2</accession>
<dbReference type="PIRSF" id="PIRSF038971">
    <property type="entry name" value="PhnM"/>
    <property type="match status" value="1"/>
</dbReference>
<dbReference type="EMBL" id="FRAQ01000002">
    <property type="protein sequence ID" value="SHK66875.1"/>
    <property type="molecule type" value="Genomic_DNA"/>
</dbReference>
<dbReference type="Proteomes" id="UP000184497">
    <property type="component" value="Unassembled WGS sequence"/>
</dbReference>
<dbReference type="NCBIfam" id="NF011984">
    <property type="entry name" value="PRK15446.1-5"/>
    <property type="match status" value="1"/>
</dbReference>
<dbReference type="NCBIfam" id="TIGR02318">
    <property type="entry name" value="phosphono_phnM"/>
    <property type="match status" value="1"/>
</dbReference>
<dbReference type="PANTHER" id="PTHR43135:SF3">
    <property type="entry name" value="ALPHA-D-RIBOSE 1-METHYLPHOSPHONATE 5-TRIPHOSPHATE DIPHOSPHATASE"/>
    <property type="match status" value="1"/>
</dbReference>
<proteinExistence type="predicted"/>
<dbReference type="RefSeq" id="WP_084063589.1">
    <property type="nucleotide sequence ID" value="NZ_FRAQ01000002.1"/>
</dbReference>
<dbReference type="NCBIfam" id="NF011983">
    <property type="entry name" value="PRK15446.1-4"/>
    <property type="match status" value="1"/>
</dbReference>